<comment type="caution">
    <text evidence="2">The sequence shown here is derived from an EMBL/GenBank/DDBJ whole genome shotgun (WGS) entry which is preliminary data.</text>
</comment>
<protein>
    <submittedName>
        <fullName evidence="2">Uncharacterized protein</fullName>
    </submittedName>
</protein>
<proteinExistence type="predicted"/>
<feature type="transmembrane region" description="Helical" evidence="1">
    <location>
        <begin position="60"/>
        <end position="82"/>
    </location>
</feature>
<evidence type="ECO:0000313" key="2">
    <source>
        <dbReference type="EMBL" id="KAA6316866.1"/>
    </source>
</evidence>
<sequence length="132" mass="14579">MIQAEKNMKRQSSYLPISIGWILRIAFAVAGFALWGWGFVAVVAGLYIGFKFLKRVLSCLLSLLILAVVITVLVVIILNILLSGAHPRYQPVNNLRDAPREIIADTVYAPSPIAKYVENGLSHQLSTPLKFS</sequence>
<dbReference type="AlphaFoldDB" id="A0A5J4Q4M6"/>
<organism evidence="2">
    <name type="scientific">termite gut metagenome</name>
    <dbReference type="NCBI Taxonomy" id="433724"/>
    <lineage>
        <taxon>unclassified sequences</taxon>
        <taxon>metagenomes</taxon>
        <taxon>organismal metagenomes</taxon>
    </lineage>
</organism>
<accession>A0A5J4Q4M6</accession>
<reference evidence="2" key="1">
    <citation type="submission" date="2019-03" db="EMBL/GenBank/DDBJ databases">
        <title>Single cell metagenomics reveals metabolic interactions within the superorganism composed of flagellate Streblomastix strix and complex community of Bacteroidetes bacteria on its surface.</title>
        <authorList>
            <person name="Treitli S.C."/>
            <person name="Kolisko M."/>
            <person name="Husnik F."/>
            <person name="Keeling P."/>
            <person name="Hampl V."/>
        </authorList>
    </citation>
    <scope>NUCLEOTIDE SEQUENCE</scope>
    <source>
        <strain evidence="2">STM</strain>
    </source>
</reference>
<dbReference type="EMBL" id="SNRY01004725">
    <property type="protein sequence ID" value="KAA6316866.1"/>
    <property type="molecule type" value="Genomic_DNA"/>
</dbReference>
<gene>
    <name evidence="2" type="ORF">EZS27_032887</name>
</gene>
<evidence type="ECO:0000256" key="1">
    <source>
        <dbReference type="SAM" id="Phobius"/>
    </source>
</evidence>
<feature type="transmembrane region" description="Helical" evidence="1">
    <location>
        <begin position="21"/>
        <end position="48"/>
    </location>
</feature>
<keyword evidence="1" id="KW-0812">Transmembrane</keyword>
<keyword evidence="1" id="KW-0472">Membrane</keyword>
<name>A0A5J4Q4M6_9ZZZZ</name>
<keyword evidence="1" id="KW-1133">Transmembrane helix</keyword>